<dbReference type="InterPro" id="IPR023404">
    <property type="entry name" value="rSAM_horseshoe"/>
</dbReference>
<evidence type="ECO:0000259" key="15">
    <source>
        <dbReference type="PROSITE" id="PS51449"/>
    </source>
</evidence>
<dbReference type="InterPro" id="IPR002792">
    <property type="entry name" value="TRAM_dom"/>
</dbReference>
<protein>
    <recommendedName>
        <fullName evidence="10 13">tRNA-2-methylthio-N(6)-dimethylallyladenosine synthase</fullName>
        <ecNumber evidence="8 13">2.8.4.3</ecNumber>
    </recommendedName>
    <alternativeName>
        <fullName evidence="12 13">(Dimethylallyl)adenosine tRNA methylthiotransferase MiaB</fullName>
    </alternativeName>
    <alternativeName>
        <fullName evidence="11 13">tRNA-i(6)A37 methylthiotransferase</fullName>
    </alternativeName>
</protein>
<dbReference type="PANTHER" id="PTHR43020">
    <property type="entry name" value="CDK5 REGULATORY SUBUNIT-ASSOCIATED PROTEIN 1"/>
    <property type="match status" value="1"/>
</dbReference>
<feature type="domain" description="Radical SAM core" evidence="16">
    <location>
        <begin position="147"/>
        <end position="379"/>
    </location>
</feature>
<evidence type="ECO:0000256" key="12">
    <source>
        <dbReference type="ARBA" id="ARBA00081141"/>
    </source>
</evidence>
<organism evidence="17 18">
    <name type="scientific">Peptococcus niger</name>
    <dbReference type="NCBI Taxonomy" id="2741"/>
    <lineage>
        <taxon>Bacteria</taxon>
        <taxon>Bacillati</taxon>
        <taxon>Bacillota</taxon>
        <taxon>Clostridia</taxon>
        <taxon>Eubacteriales</taxon>
        <taxon>Peptococcaceae</taxon>
        <taxon>Peptococcus</taxon>
    </lineage>
</organism>
<dbReference type="PANTHER" id="PTHR43020:SF2">
    <property type="entry name" value="MITOCHONDRIAL TRNA METHYLTHIOTRANSFERASE CDK5RAP1"/>
    <property type="match status" value="1"/>
</dbReference>
<comment type="cofactor">
    <cofactor evidence="13">
        <name>[4Fe-4S] cluster</name>
        <dbReference type="ChEBI" id="CHEBI:49883"/>
    </cofactor>
    <text evidence="13">Binds 2 [4Fe-4S] clusters. One cluster is coordinated with 3 cysteines and an exchangeable S-adenosyl-L-methionine.</text>
</comment>
<evidence type="ECO:0000259" key="14">
    <source>
        <dbReference type="PROSITE" id="PS50926"/>
    </source>
</evidence>
<evidence type="ECO:0000256" key="11">
    <source>
        <dbReference type="ARBA" id="ARBA00080698"/>
    </source>
</evidence>
<evidence type="ECO:0000256" key="5">
    <source>
        <dbReference type="ARBA" id="ARBA00022723"/>
    </source>
</evidence>
<evidence type="ECO:0000256" key="2">
    <source>
        <dbReference type="ARBA" id="ARBA00022485"/>
    </source>
</evidence>
<comment type="function">
    <text evidence="1 13">Catalyzes the methylthiolation of N6-(dimethylallyl)adenosine (i(6)A), leading to the formation of 2-methylthio-N6-(dimethylallyl)adenosine (ms(2)i(6)A) at position 37 in tRNAs that read codons beginning with uridine.</text>
</comment>
<dbReference type="PROSITE" id="PS51918">
    <property type="entry name" value="RADICAL_SAM"/>
    <property type="match status" value="1"/>
</dbReference>
<dbReference type="SUPFAM" id="SSF102114">
    <property type="entry name" value="Radical SAM enzymes"/>
    <property type="match status" value="1"/>
</dbReference>
<dbReference type="STRING" id="2741.SAMN04489866_10139"/>
<dbReference type="FunFam" id="3.80.30.20:FF:000001">
    <property type="entry name" value="tRNA-2-methylthio-N(6)-dimethylallyladenosine synthase 2"/>
    <property type="match status" value="1"/>
</dbReference>
<dbReference type="InterPro" id="IPR005839">
    <property type="entry name" value="Methylthiotransferase"/>
</dbReference>
<dbReference type="SFLD" id="SFLDF00273">
    <property type="entry name" value="(dimethylallyl)adenosine_tRNA"/>
    <property type="match status" value="1"/>
</dbReference>
<keyword evidence="3 13" id="KW-0808">Transferase</keyword>
<keyword evidence="13" id="KW-0819">tRNA processing</keyword>
<keyword evidence="7 13" id="KW-0411">Iron-sulfur</keyword>
<dbReference type="EMBL" id="FNAF01000001">
    <property type="protein sequence ID" value="SDD04557.1"/>
    <property type="molecule type" value="Genomic_DNA"/>
</dbReference>
<dbReference type="InterPro" id="IPR007197">
    <property type="entry name" value="rSAM"/>
</dbReference>
<evidence type="ECO:0000259" key="16">
    <source>
        <dbReference type="PROSITE" id="PS51918"/>
    </source>
</evidence>
<dbReference type="EC" id="2.8.4.3" evidence="8 13"/>
<reference evidence="17 18" key="1">
    <citation type="submission" date="2016-10" db="EMBL/GenBank/DDBJ databases">
        <authorList>
            <person name="de Groot N.N."/>
        </authorList>
    </citation>
    <scope>NUCLEOTIDE SEQUENCE [LARGE SCALE GENOMIC DNA]</scope>
    <source>
        <strain evidence="17 18">DSM 20475</strain>
    </source>
</reference>
<evidence type="ECO:0000313" key="17">
    <source>
        <dbReference type="EMBL" id="SDD04557.1"/>
    </source>
</evidence>
<comment type="similarity">
    <text evidence="13">Belongs to the methylthiotransferase family. MiaB subfamily.</text>
</comment>
<accession>A0A1G6RKQ8</accession>
<proteinExistence type="inferred from homology"/>
<dbReference type="InterPro" id="IPR006463">
    <property type="entry name" value="MiaB_methiolase"/>
</dbReference>
<dbReference type="NCBIfam" id="TIGR01574">
    <property type="entry name" value="miaB-methiolase"/>
    <property type="match status" value="1"/>
</dbReference>
<sequence>MAMAKGKFYCQTYGCQMNEHDSEIMAGLLSESGYVPCEIREDADVIIINTCCIREKAEHKVLSLLGELRGLVEEHPEKVVAVTGCMVQQADIVPKIRRACPHVKLIIGTHNFHRIAEYVDRIRATNELICDIPTEELLIEEALPTMREFPHKAFVNITYGCNNYCTYCIVPYVRGKERSRDLADILDEVRQLVNDGVKEITFLGQNVNSYGNDLVDPSANFARLLEEADQAEGLERIRFMTSHPKDLTQAVIDVIAKSHHICHYIHLPVQAGSNAVLQRMNRRYTREHYLQLVAAIRQALPNAALTTDIIVGFPGETEDDFMSTLSLVEKVGFDNAFAFAYSPRAGTPAAKMADQVPFEEKKERLARLNSLLAKWSLIRNQAYIGKKVKVLVDGVSKTNEQILSGKTDSGKIVLFEAPKHYVGRLVDVEIETAQTWILKGKVTFDDLEV</sequence>
<dbReference type="SMART" id="SM00729">
    <property type="entry name" value="Elp3"/>
    <property type="match status" value="1"/>
</dbReference>
<dbReference type="InterPro" id="IPR058240">
    <property type="entry name" value="rSAM_sf"/>
</dbReference>
<evidence type="ECO:0000256" key="1">
    <source>
        <dbReference type="ARBA" id="ARBA00003234"/>
    </source>
</evidence>
<dbReference type="InterPro" id="IPR006638">
    <property type="entry name" value="Elp3/MiaA/NifB-like_rSAM"/>
</dbReference>
<feature type="binding site" evidence="13">
    <location>
        <position position="165"/>
    </location>
    <ligand>
        <name>[4Fe-4S] cluster</name>
        <dbReference type="ChEBI" id="CHEBI:49883"/>
        <label>2</label>
        <note>4Fe-4S-S-AdoMet</note>
    </ligand>
</feature>
<dbReference type="InterPro" id="IPR020612">
    <property type="entry name" value="Methylthiotransferase_CS"/>
</dbReference>
<feature type="domain" description="TRAM" evidence="14">
    <location>
        <begin position="381"/>
        <end position="444"/>
    </location>
</feature>
<feature type="domain" description="MTTase N-terminal" evidence="15">
    <location>
        <begin position="6"/>
        <end position="124"/>
    </location>
</feature>
<dbReference type="PROSITE" id="PS50926">
    <property type="entry name" value="TRAM"/>
    <property type="match status" value="1"/>
</dbReference>
<dbReference type="GO" id="GO:0051539">
    <property type="term" value="F:4 iron, 4 sulfur cluster binding"/>
    <property type="evidence" value="ECO:0007669"/>
    <property type="project" value="UniProtKB-UniRule"/>
</dbReference>
<dbReference type="GO" id="GO:0035597">
    <property type="term" value="F:tRNA-2-methylthio-N(6)-dimethylallyladenosine(37) synthase activity"/>
    <property type="evidence" value="ECO:0007669"/>
    <property type="project" value="UniProtKB-EC"/>
</dbReference>
<dbReference type="SFLD" id="SFLDG01082">
    <property type="entry name" value="B12-binding_domain_containing"/>
    <property type="match status" value="1"/>
</dbReference>
<evidence type="ECO:0000256" key="8">
    <source>
        <dbReference type="ARBA" id="ARBA00033765"/>
    </source>
</evidence>
<name>A0A1G6RKQ8_PEPNI</name>
<keyword evidence="4 13" id="KW-0949">S-adenosyl-L-methionine</keyword>
<comment type="catalytic activity">
    <reaction evidence="9 13">
        <text>N(6)-dimethylallyladenosine(37) in tRNA + (sulfur carrier)-SH + AH2 + 2 S-adenosyl-L-methionine = 2-methylsulfanyl-N(6)-dimethylallyladenosine(37) in tRNA + (sulfur carrier)-H + 5'-deoxyadenosine + L-methionine + A + S-adenosyl-L-homocysteine + 2 H(+)</text>
        <dbReference type="Rhea" id="RHEA:37067"/>
        <dbReference type="Rhea" id="RHEA-COMP:10375"/>
        <dbReference type="Rhea" id="RHEA-COMP:10376"/>
        <dbReference type="Rhea" id="RHEA-COMP:14737"/>
        <dbReference type="Rhea" id="RHEA-COMP:14739"/>
        <dbReference type="ChEBI" id="CHEBI:13193"/>
        <dbReference type="ChEBI" id="CHEBI:15378"/>
        <dbReference type="ChEBI" id="CHEBI:17319"/>
        <dbReference type="ChEBI" id="CHEBI:17499"/>
        <dbReference type="ChEBI" id="CHEBI:29917"/>
        <dbReference type="ChEBI" id="CHEBI:57844"/>
        <dbReference type="ChEBI" id="CHEBI:57856"/>
        <dbReference type="ChEBI" id="CHEBI:59789"/>
        <dbReference type="ChEBI" id="CHEBI:64428"/>
        <dbReference type="ChEBI" id="CHEBI:74415"/>
        <dbReference type="ChEBI" id="CHEBI:74417"/>
        <dbReference type="EC" id="2.8.4.3"/>
    </reaction>
</comment>
<feature type="binding site" evidence="13">
    <location>
        <position position="15"/>
    </location>
    <ligand>
        <name>[4Fe-4S] cluster</name>
        <dbReference type="ChEBI" id="CHEBI:49883"/>
        <label>1</label>
    </ligand>
</feature>
<keyword evidence="18" id="KW-1185">Reference proteome</keyword>
<evidence type="ECO:0000256" key="10">
    <source>
        <dbReference type="ARBA" id="ARBA00068570"/>
    </source>
</evidence>
<evidence type="ECO:0000256" key="7">
    <source>
        <dbReference type="ARBA" id="ARBA00023014"/>
    </source>
</evidence>
<evidence type="ECO:0000256" key="9">
    <source>
        <dbReference type="ARBA" id="ARBA00051425"/>
    </source>
</evidence>
<dbReference type="SFLD" id="SFLDS00029">
    <property type="entry name" value="Radical_SAM"/>
    <property type="match status" value="1"/>
</dbReference>
<dbReference type="GO" id="GO:0046872">
    <property type="term" value="F:metal ion binding"/>
    <property type="evidence" value="ECO:0007669"/>
    <property type="project" value="UniProtKB-KW"/>
</dbReference>
<evidence type="ECO:0000256" key="3">
    <source>
        <dbReference type="ARBA" id="ARBA00022679"/>
    </source>
</evidence>
<dbReference type="InterPro" id="IPR038135">
    <property type="entry name" value="Methylthiotransferase_N_sf"/>
</dbReference>
<dbReference type="Proteomes" id="UP000198995">
    <property type="component" value="Unassembled WGS sequence"/>
</dbReference>
<dbReference type="Pfam" id="PF00919">
    <property type="entry name" value="UPF0004"/>
    <property type="match status" value="1"/>
</dbReference>
<gene>
    <name evidence="13" type="primary">miaB</name>
    <name evidence="17" type="ORF">SAMN04489866_10139</name>
</gene>
<comment type="subunit">
    <text evidence="13">Monomer.</text>
</comment>
<dbReference type="InterPro" id="IPR013848">
    <property type="entry name" value="Methylthiotransferase_N"/>
</dbReference>
<keyword evidence="6 13" id="KW-0408">Iron</keyword>
<feature type="binding site" evidence="13">
    <location>
        <position position="161"/>
    </location>
    <ligand>
        <name>[4Fe-4S] cluster</name>
        <dbReference type="ChEBI" id="CHEBI:49883"/>
        <label>2</label>
        <note>4Fe-4S-S-AdoMet</note>
    </ligand>
</feature>
<dbReference type="PROSITE" id="PS01278">
    <property type="entry name" value="MTTASE_RADICAL"/>
    <property type="match status" value="1"/>
</dbReference>
<evidence type="ECO:0000256" key="4">
    <source>
        <dbReference type="ARBA" id="ARBA00022691"/>
    </source>
</evidence>
<dbReference type="HAMAP" id="MF_01864">
    <property type="entry name" value="tRNA_metthiotr_MiaB"/>
    <property type="match status" value="1"/>
</dbReference>
<evidence type="ECO:0000256" key="13">
    <source>
        <dbReference type="HAMAP-Rule" id="MF_01864"/>
    </source>
</evidence>
<evidence type="ECO:0000256" key="6">
    <source>
        <dbReference type="ARBA" id="ARBA00023004"/>
    </source>
</evidence>
<evidence type="ECO:0000313" key="18">
    <source>
        <dbReference type="Proteomes" id="UP000198995"/>
    </source>
</evidence>
<dbReference type="CDD" id="cd01335">
    <property type="entry name" value="Radical_SAM"/>
    <property type="match status" value="1"/>
</dbReference>
<dbReference type="Pfam" id="PF04055">
    <property type="entry name" value="Radical_SAM"/>
    <property type="match status" value="1"/>
</dbReference>
<feature type="binding site" evidence="13">
    <location>
        <position position="51"/>
    </location>
    <ligand>
        <name>[4Fe-4S] cluster</name>
        <dbReference type="ChEBI" id="CHEBI:49883"/>
        <label>1</label>
    </ligand>
</feature>
<dbReference type="AlphaFoldDB" id="A0A1G6RKQ8"/>
<dbReference type="GO" id="GO:0005829">
    <property type="term" value="C:cytosol"/>
    <property type="evidence" value="ECO:0007669"/>
    <property type="project" value="TreeGrafter"/>
</dbReference>
<dbReference type="SFLD" id="SFLDG01061">
    <property type="entry name" value="methylthiotransferase"/>
    <property type="match status" value="1"/>
</dbReference>
<dbReference type="RefSeq" id="WP_200781846.1">
    <property type="nucleotide sequence ID" value="NZ_FNAF01000001.1"/>
</dbReference>
<dbReference type="Gene3D" id="3.80.30.20">
    <property type="entry name" value="tm_1862 like domain"/>
    <property type="match status" value="1"/>
</dbReference>
<dbReference type="NCBIfam" id="TIGR00089">
    <property type="entry name" value="MiaB/RimO family radical SAM methylthiotransferase"/>
    <property type="match status" value="1"/>
</dbReference>
<comment type="subcellular location">
    <subcellularLocation>
        <location evidence="13">Cytoplasm</location>
    </subcellularLocation>
</comment>
<dbReference type="PROSITE" id="PS51449">
    <property type="entry name" value="MTTASE_N"/>
    <property type="match status" value="1"/>
</dbReference>
<dbReference type="Gene3D" id="3.40.50.12160">
    <property type="entry name" value="Methylthiotransferase, N-terminal domain"/>
    <property type="match status" value="1"/>
</dbReference>
<keyword evidence="13" id="KW-0963">Cytoplasm</keyword>
<keyword evidence="5 13" id="KW-0479">Metal-binding</keyword>
<keyword evidence="2 13" id="KW-0004">4Fe-4S</keyword>
<dbReference type="FunFam" id="3.40.50.12160:FF:000003">
    <property type="entry name" value="CDK5 regulatory subunit-associated protein 1"/>
    <property type="match status" value="1"/>
</dbReference>
<dbReference type="Pfam" id="PF01938">
    <property type="entry name" value="TRAM"/>
    <property type="match status" value="1"/>
</dbReference>
<feature type="binding site" evidence="13">
    <location>
        <position position="85"/>
    </location>
    <ligand>
        <name>[4Fe-4S] cluster</name>
        <dbReference type="ChEBI" id="CHEBI:49883"/>
        <label>1</label>
    </ligand>
</feature>
<feature type="binding site" evidence="13">
    <location>
        <position position="168"/>
    </location>
    <ligand>
        <name>[4Fe-4S] cluster</name>
        <dbReference type="ChEBI" id="CHEBI:49883"/>
        <label>2</label>
        <note>4Fe-4S-S-AdoMet</note>
    </ligand>
</feature>